<proteinExistence type="inferred from homology"/>
<organism evidence="3 4">
    <name type="scientific">Phreatobacter stygius</name>
    <dbReference type="NCBI Taxonomy" id="1940610"/>
    <lineage>
        <taxon>Bacteria</taxon>
        <taxon>Pseudomonadati</taxon>
        <taxon>Pseudomonadota</taxon>
        <taxon>Alphaproteobacteria</taxon>
        <taxon>Hyphomicrobiales</taxon>
        <taxon>Phreatobacteraceae</taxon>
        <taxon>Phreatobacter</taxon>
    </lineage>
</organism>
<evidence type="ECO:0000313" key="3">
    <source>
        <dbReference type="EMBL" id="QCI66366.1"/>
    </source>
</evidence>
<accession>A0A4D7BA33</accession>
<dbReference type="Gene3D" id="3.90.226.10">
    <property type="entry name" value="2-enoyl-CoA Hydratase, Chain A, domain 1"/>
    <property type="match status" value="1"/>
</dbReference>
<dbReference type="InterPro" id="IPR029045">
    <property type="entry name" value="ClpP/crotonase-like_dom_sf"/>
</dbReference>
<dbReference type="EMBL" id="CP039690">
    <property type="protein sequence ID" value="QCI66366.1"/>
    <property type="molecule type" value="Genomic_DNA"/>
</dbReference>
<sequence length="267" mass="28852">MTSFLDITRDGAIVTLTMNRPEERNAISDVESCDEFVDACRDITADTSIAAVILTGAGASFSAGGNLKKMRDRTGFAPKETPIATRNSYRRSVQRIPLALYELEVPTIAAVNGHAIGVGLDLACMCDIRIASDKAVFAESFVKLGIIPGDGGAWLLPRLVGMSKAAEMTFTGDTLSAEEAKACGLVSKVVPHDTLMDQARAMAGRIAANPITAVRFSKRLMREGQHVRLDTLLELSAAFQAMAHETEDHREAVDAWLEKRKPVFTGR</sequence>
<keyword evidence="4" id="KW-1185">Reference proteome</keyword>
<dbReference type="SUPFAM" id="SSF52096">
    <property type="entry name" value="ClpP/crotonase"/>
    <property type="match status" value="1"/>
</dbReference>
<dbReference type="PANTHER" id="PTHR11941">
    <property type="entry name" value="ENOYL-COA HYDRATASE-RELATED"/>
    <property type="match status" value="1"/>
</dbReference>
<dbReference type="GO" id="GO:0016829">
    <property type="term" value="F:lyase activity"/>
    <property type="evidence" value="ECO:0007669"/>
    <property type="project" value="UniProtKB-KW"/>
</dbReference>
<dbReference type="NCBIfam" id="NF006699">
    <property type="entry name" value="PRK09245.1"/>
    <property type="match status" value="1"/>
</dbReference>
<dbReference type="AlphaFoldDB" id="A0A4D7BA33"/>
<evidence type="ECO:0000256" key="1">
    <source>
        <dbReference type="ARBA" id="ARBA00005254"/>
    </source>
</evidence>
<dbReference type="Pfam" id="PF00378">
    <property type="entry name" value="ECH_1"/>
    <property type="match status" value="1"/>
</dbReference>
<name>A0A4D7BA33_9HYPH</name>
<reference evidence="3 4" key="1">
    <citation type="submission" date="2019-04" db="EMBL/GenBank/DDBJ databases">
        <title>Phreatobacter aquaticus sp. nov.</title>
        <authorList>
            <person name="Choi A."/>
        </authorList>
    </citation>
    <scope>NUCLEOTIDE SEQUENCE [LARGE SCALE GENOMIC DNA]</scope>
    <source>
        <strain evidence="3 4">KCTC 52518</strain>
    </source>
</reference>
<dbReference type="Gene3D" id="1.10.12.10">
    <property type="entry name" value="Lyase 2-enoyl-coa Hydratase, Chain A, domain 2"/>
    <property type="match status" value="1"/>
</dbReference>
<dbReference type="InterPro" id="IPR001753">
    <property type="entry name" value="Enoyl-CoA_hydra/iso"/>
</dbReference>
<dbReference type="PANTHER" id="PTHR11941:SF54">
    <property type="entry name" value="ENOYL-COA HYDRATASE, MITOCHONDRIAL"/>
    <property type="match status" value="1"/>
</dbReference>
<keyword evidence="2" id="KW-0456">Lyase</keyword>
<dbReference type="CDD" id="cd06558">
    <property type="entry name" value="crotonase-like"/>
    <property type="match status" value="1"/>
</dbReference>
<dbReference type="GO" id="GO:0006635">
    <property type="term" value="P:fatty acid beta-oxidation"/>
    <property type="evidence" value="ECO:0007669"/>
    <property type="project" value="TreeGrafter"/>
</dbReference>
<protein>
    <submittedName>
        <fullName evidence="3">Crotonase/enoyl-CoA hydratase family protein</fullName>
    </submittedName>
</protein>
<dbReference type="Proteomes" id="UP000298781">
    <property type="component" value="Chromosome"/>
</dbReference>
<evidence type="ECO:0000256" key="2">
    <source>
        <dbReference type="ARBA" id="ARBA00023239"/>
    </source>
</evidence>
<gene>
    <name evidence="3" type="ORF">E8M01_20360</name>
</gene>
<dbReference type="OrthoDB" id="9781757at2"/>
<dbReference type="KEGG" id="pstg:E8M01_20360"/>
<comment type="similarity">
    <text evidence="1">Belongs to the enoyl-CoA hydratase/isomerase family.</text>
</comment>
<dbReference type="RefSeq" id="WP_136961809.1">
    <property type="nucleotide sequence ID" value="NZ_CP039690.1"/>
</dbReference>
<dbReference type="InterPro" id="IPR014748">
    <property type="entry name" value="Enoyl-CoA_hydra_C"/>
</dbReference>
<evidence type="ECO:0000313" key="4">
    <source>
        <dbReference type="Proteomes" id="UP000298781"/>
    </source>
</evidence>